<protein>
    <submittedName>
        <fullName evidence="8">Response regulator transcription factor</fullName>
    </submittedName>
</protein>
<dbReference type="PANTHER" id="PTHR43214:SF41">
    <property type="entry name" value="NITRATE_NITRITE RESPONSE REGULATOR PROTEIN NARP"/>
    <property type="match status" value="1"/>
</dbReference>
<evidence type="ECO:0000259" key="6">
    <source>
        <dbReference type="PROSITE" id="PS50043"/>
    </source>
</evidence>
<accession>A0A4U1BVD4</accession>
<dbReference type="PRINTS" id="PR00038">
    <property type="entry name" value="HTHLUXR"/>
</dbReference>
<feature type="modified residue" description="4-aspartylphosphate" evidence="5">
    <location>
        <position position="54"/>
    </location>
</feature>
<feature type="domain" description="HTH luxR-type" evidence="6">
    <location>
        <begin position="142"/>
        <end position="207"/>
    </location>
</feature>
<dbReference type="AlphaFoldDB" id="A0A4U1BVD4"/>
<dbReference type="PROSITE" id="PS00622">
    <property type="entry name" value="HTH_LUXR_1"/>
    <property type="match status" value="1"/>
</dbReference>
<evidence type="ECO:0000313" key="8">
    <source>
        <dbReference type="EMBL" id="TKB96759.1"/>
    </source>
</evidence>
<evidence type="ECO:0000256" key="2">
    <source>
        <dbReference type="ARBA" id="ARBA00023015"/>
    </source>
</evidence>
<dbReference type="PROSITE" id="PS50110">
    <property type="entry name" value="RESPONSE_REGULATORY"/>
    <property type="match status" value="1"/>
</dbReference>
<dbReference type="SMART" id="SM00448">
    <property type="entry name" value="REC"/>
    <property type="match status" value="1"/>
</dbReference>
<dbReference type="Pfam" id="PF00196">
    <property type="entry name" value="GerE"/>
    <property type="match status" value="1"/>
</dbReference>
<gene>
    <name evidence="8" type="ORF">FA046_11780</name>
</gene>
<dbReference type="SUPFAM" id="SSF46894">
    <property type="entry name" value="C-terminal effector domain of the bipartite response regulators"/>
    <property type="match status" value="1"/>
</dbReference>
<dbReference type="GO" id="GO:0003677">
    <property type="term" value="F:DNA binding"/>
    <property type="evidence" value="ECO:0007669"/>
    <property type="project" value="UniProtKB-KW"/>
</dbReference>
<keyword evidence="4" id="KW-0804">Transcription</keyword>
<keyword evidence="3" id="KW-0238">DNA-binding</keyword>
<dbReference type="Pfam" id="PF00072">
    <property type="entry name" value="Response_reg"/>
    <property type="match status" value="1"/>
</dbReference>
<evidence type="ECO:0000256" key="5">
    <source>
        <dbReference type="PROSITE-ProRule" id="PRU00169"/>
    </source>
</evidence>
<dbReference type="InterPro" id="IPR039420">
    <property type="entry name" value="WalR-like"/>
</dbReference>
<evidence type="ECO:0000256" key="4">
    <source>
        <dbReference type="ARBA" id="ARBA00023163"/>
    </source>
</evidence>
<dbReference type="CDD" id="cd17535">
    <property type="entry name" value="REC_NarL-like"/>
    <property type="match status" value="1"/>
</dbReference>
<dbReference type="PANTHER" id="PTHR43214">
    <property type="entry name" value="TWO-COMPONENT RESPONSE REGULATOR"/>
    <property type="match status" value="1"/>
</dbReference>
<dbReference type="CDD" id="cd06170">
    <property type="entry name" value="LuxR_C_like"/>
    <property type="match status" value="1"/>
</dbReference>
<dbReference type="Gene3D" id="3.40.50.2300">
    <property type="match status" value="1"/>
</dbReference>
<reference evidence="8 9" key="1">
    <citation type="submission" date="2019-04" db="EMBL/GenBank/DDBJ databases">
        <title>Pedobacter sp. AR-3-17 sp. nov., isolated from Arctic soil.</title>
        <authorList>
            <person name="Dahal R.H."/>
            <person name="Kim D.-U."/>
        </authorList>
    </citation>
    <scope>NUCLEOTIDE SEQUENCE [LARGE SCALE GENOMIC DNA]</scope>
    <source>
        <strain evidence="8 9">AR-3-17</strain>
    </source>
</reference>
<sequence length="209" mass="23948">MIDIVIVDDHKLFAQGLASILSEDENLNVKAVFNDGRSMIDYLKNNSADIVLIDLNMPSFDGKSTLQKLKEDQIKTKRMILSMYAEDSLLRECIDIGIDAYLLKDTEPEILISTIKEVYDGVYNFDHLNIKKPISDKLFKDDFINKHKLSKREIEVVNLIVEGLTNQKIADKLFLSTYTIDTHRKNILQKLSVKNTAELVKMALEQNIK</sequence>
<dbReference type="InterPro" id="IPR000792">
    <property type="entry name" value="Tscrpt_reg_LuxR_C"/>
</dbReference>
<dbReference type="InterPro" id="IPR016032">
    <property type="entry name" value="Sig_transdc_resp-reg_C-effctor"/>
</dbReference>
<keyword evidence="1 5" id="KW-0597">Phosphoprotein</keyword>
<dbReference type="InterPro" id="IPR058245">
    <property type="entry name" value="NreC/VraR/RcsB-like_REC"/>
</dbReference>
<evidence type="ECO:0000256" key="3">
    <source>
        <dbReference type="ARBA" id="ARBA00023125"/>
    </source>
</evidence>
<dbReference type="RefSeq" id="WP_136826722.1">
    <property type="nucleotide sequence ID" value="NZ_SWBP01000004.1"/>
</dbReference>
<dbReference type="PROSITE" id="PS50043">
    <property type="entry name" value="HTH_LUXR_2"/>
    <property type="match status" value="1"/>
</dbReference>
<dbReference type="EMBL" id="SWBP01000004">
    <property type="protein sequence ID" value="TKB96759.1"/>
    <property type="molecule type" value="Genomic_DNA"/>
</dbReference>
<organism evidence="8 9">
    <name type="scientific">Pedobacter cryophilus</name>
    <dbReference type="NCBI Taxonomy" id="2571271"/>
    <lineage>
        <taxon>Bacteria</taxon>
        <taxon>Pseudomonadati</taxon>
        <taxon>Bacteroidota</taxon>
        <taxon>Sphingobacteriia</taxon>
        <taxon>Sphingobacteriales</taxon>
        <taxon>Sphingobacteriaceae</taxon>
        <taxon>Pedobacter</taxon>
    </lineage>
</organism>
<feature type="domain" description="Response regulatory" evidence="7">
    <location>
        <begin position="3"/>
        <end position="119"/>
    </location>
</feature>
<keyword evidence="2" id="KW-0805">Transcription regulation</keyword>
<dbReference type="Proteomes" id="UP000308181">
    <property type="component" value="Unassembled WGS sequence"/>
</dbReference>
<evidence type="ECO:0000256" key="1">
    <source>
        <dbReference type="ARBA" id="ARBA00022553"/>
    </source>
</evidence>
<comment type="caution">
    <text evidence="8">The sequence shown here is derived from an EMBL/GenBank/DDBJ whole genome shotgun (WGS) entry which is preliminary data.</text>
</comment>
<dbReference type="SUPFAM" id="SSF52172">
    <property type="entry name" value="CheY-like"/>
    <property type="match status" value="1"/>
</dbReference>
<dbReference type="OrthoDB" id="9797341at2"/>
<dbReference type="InterPro" id="IPR001789">
    <property type="entry name" value="Sig_transdc_resp-reg_receiver"/>
</dbReference>
<dbReference type="InterPro" id="IPR011006">
    <property type="entry name" value="CheY-like_superfamily"/>
</dbReference>
<dbReference type="SMART" id="SM00421">
    <property type="entry name" value="HTH_LUXR"/>
    <property type="match status" value="1"/>
</dbReference>
<evidence type="ECO:0000313" key="9">
    <source>
        <dbReference type="Proteomes" id="UP000308181"/>
    </source>
</evidence>
<proteinExistence type="predicted"/>
<dbReference type="Gene3D" id="1.10.10.10">
    <property type="entry name" value="Winged helix-like DNA-binding domain superfamily/Winged helix DNA-binding domain"/>
    <property type="match status" value="1"/>
</dbReference>
<evidence type="ECO:0000259" key="7">
    <source>
        <dbReference type="PROSITE" id="PS50110"/>
    </source>
</evidence>
<keyword evidence="9" id="KW-1185">Reference proteome</keyword>
<dbReference type="InterPro" id="IPR036388">
    <property type="entry name" value="WH-like_DNA-bd_sf"/>
</dbReference>
<dbReference type="GO" id="GO:0000160">
    <property type="term" value="P:phosphorelay signal transduction system"/>
    <property type="evidence" value="ECO:0007669"/>
    <property type="project" value="InterPro"/>
</dbReference>
<dbReference type="GO" id="GO:0006355">
    <property type="term" value="P:regulation of DNA-templated transcription"/>
    <property type="evidence" value="ECO:0007669"/>
    <property type="project" value="InterPro"/>
</dbReference>
<name>A0A4U1BVD4_9SPHI</name>